<feature type="compositionally biased region" description="Low complexity" evidence="1">
    <location>
        <begin position="175"/>
        <end position="194"/>
    </location>
</feature>
<feature type="region of interest" description="Disordered" evidence="1">
    <location>
        <begin position="94"/>
        <end position="194"/>
    </location>
</feature>
<dbReference type="AlphaFoldDB" id="A0A6G0W4H8"/>
<feature type="compositionally biased region" description="Low complexity" evidence="1">
    <location>
        <begin position="103"/>
        <end position="162"/>
    </location>
</feature>
<evidence type="ECO:0000256" key="1">
    <source>
        <dbReference type="SAM" id="MobiDB-lite"/>
    </source>
</evidence>
<gene>
    <name evidence="3" type="ORF">Ae201684_018859</name>
</gene>
<evidence type="ECO:0000313" key="3">
    <source>
        <dbReference type="EMBL" id="KAF0721872.1"/>
    </source>
</evidence>
<dbReference type="EMBL" id="VJMJ01000361">
    <property type="protein sequence ID" value="KAF0721872.1"/>
    <property type="molecule type" value="Genomic_DNA"/>
</dbReference>
<protein>
    <submittedName>
        <fullName evidence="3">Uncharacterized protein</fullName>
    </submittedName>
</protein>
<feature type="signal peptide" evidence="2">
    <location>
        <begin position="1"/>
        <end position="16"/>
    </location>
</feature>
<sequence length="212" mass="20951">MVSALLVAALAATAVAQCQDSLKVSLQYTSDIYCVAQDPCSGVYFPGKFACPSKGAVAINTGVTLQADSCCSIINDLNAVGCVIPTTSTKCISKDAGPLVPETTPSNQTTTAPTTAAPTSATNATTTSPGTTTAPGTTAAPTTTPSNTTTSLSNTTSAPNSTDVTLEPSNDITGPPSTAKPSTAAPTTTAKPSSAVQAVASTAFLLLALAMI</sequence>
<feature type="chain" id="PRO_5026147320" evidence="2">
    <location>
        <begin position="17"/>
        <end position="212"/>
    </location>
</feature>
<feature type="compositionally biased region" description="Polar residues" evidence="1">
    <location>
        <begin position="163"/>
        <end position="172"/>
    </location>
</feature>
<accession>A0A6G0W4H8</accession>
<organism evidence="3 4">
    <name type="scientific">Aphanomyces euteiches</name>
    <dbReference type="NCBI Taxonomy" id="100861"/>
    <lineage>
        <taxon>Eukaryota</taxon>
        <taxon>Sar</taxon>
        <taxon>Stramenopiles</taxon>
        <taxon>Oomycota</taxon>
        <taxon>Saprolegniomycetes</taxon>
        <taxon>Saprolegniales</taxon>
        <taxon>Verrucalvaceae</taxon>
        <taxon>Aphanomyces</taxon>
    </lineage>
</organism>
<comment type="caution">
    <text evidence="3">The sequence shown here is derived from an EMBL/GenBank/DDBJ whole genome shotgun (WGS) entry which is preliminary data.</text>
</comment>
<dbReference type="Proteomes" id="UP000481153">
    <property type="component" value="Unassembled WGS sequence"/>
</dbReference>
<keyword evidence="2" id="KW-0732">Signal</keyword>
<keyword evidence="4" id="KW-1185">Reference proteome</keyword>
<reference evidence="3 4" key="1">
    <citation type="submission" date="2019-07" db="EMBL/GenBank/DDBJ databases">
        <title>Genomics analysis of Aphanomyces spp. identifies a new class of oomycete effector associated with host adaptation.</title>
        <authorList>
            <person name="Gaulin E."/>
        </authorList>
    </citation>
    <scope>NUCLEOTIDE SEQUENCE [LARGE SCALE GENOMIC DNA]</scope>
    <source>
        <strain evidence="3 4">ATCC 201684</strain>
    </source>
</reference>
<evidence type="ECO:0000256" key="2">
    <source>
        <dbReference type="SAM" id="SignalP"/>
    </source>
</evidence>
<proteinExistence type="predicted"/>
<dbReference type="VEuPathDB" id="FungiDB:AeMF1_015422"/>
<name>A0A6G0W4H8_9STRA</name>
<evidence type="ECO:0000313" key="4">
    <source>
        <dbReference type="Proteomes" id="UP000481153"/>
    </source>
</evidence>
<dbReference type="OrthoDB" id="79626at2759"/>